<dbReference type="RefSeq" id="WP_087862098.1">
    <property type="nucleotide sequence ID" value="NZ_LT859958.1"/>
</dbReference>
<evidence type="ECO:0000313" key="3">
    <source>
        <dbReference type="Proteomes" id="UP000195514"/>
    </source>
</evidence>
<dbReference type="Proteomes" id="UP000195514">
    <property type="component" value="Chromosome I"/>
</dbReference>
<gene>
    <name evidence="2" type="ORF">CFX1CAM_1171</name>
</gene>
<dbReference type="Gene3D" id="3.40.630.30">
    <property type="match status" value="1"/>
</dbReference>
<dbReference type="InterPro" id="IPR000182">
    <property type="entry name" value="GNAT_dom"/>
</dbReference>
<name>A0A1Y6K3V4_9CHLR</name>
<dbReference type="OrthoDB" id="9795206at2"/>
<dbReference type="AlphaFoldDB" id="A0A1Y6K3V4"/>
<reference evidence="3" key="1">
    <citation type="submission" date="2017-05" db="EMBL/GenBank/DDBJ databases">
        <authorList>
            <person name="Kirkegaard R."/>
            <person name="Mcilroy J S."/>
        </authorList>
    </citation>
    <scope>NUCLEOTIDE SEQUENCE [LARGE SCALE GENOMIC DNA]</scope>
</reference>
<dbReference type="PANTHER" id="PTHR43415:SF3">
    <property type="entry name" value="GNAT-FAMILY ACETYLTRANSFERASE"/>
    <property type="match status" value="1"/>
</dbReference>
<dbReference type="KEGG" id="abat:CFX1CAM_1171"/>
<protein>
    <recommendedName>
        <fullName evidence="1">N-acetyltransferase domain-containing protein</fullName>
    </recommendedName>
</protein>
<dbReference type="PROSITE" id="PS51186">
    <property type="entry name" value="GNAT"/>
    <property type="match status" value="1"/>
</dbReference>
<keyword evidence="3" id="KW-1185">Reference proteome</keyword>
<accession>A0A1Y6K3V4</accession>
<dbReference type="SUPFAM" id="SSF55729">
    <property type="entry name" value="Acyl-CoA N-acyltransferases (Nat)"/>
    <property type="match status" value="1"/>
</dbReference>
<evidence type="ECO:0000259" key="1">
    <source>
        <dbReference type="PROSITE" id="PS51186"/>
    </source>
</evidence>
<dbReference type="InterPro" id="IPR016181">
    <property type="entry name" value="Acyl_CoA_acyltransferase"/>
</dbReference>
<dbReference type="EMBL" id="LT859958">
    <property type="protein sequence ID" value="SMX54236.1"/>
    <property type="molecule type" value="Genomic_DNA"/>
</dbReference>
<dbReference type="PANTHER" id="PTHR43415">
    <property type="entry name" value="SPERMIDINE N(1)-ACETYLTRANSFERASE"/>
    <property type="match status" value="1"/>
</dbReference>
<evidence type="ECO:0000313" key="2">
    <source>
        <dbReference type="EMBL" id="SMX54236.1"/>
    </source>
</evidence>
<dbReference type="GO" id="GO:0016747">
    <property type="term" value="F:acyltransferase activity, transferring groups other than amino-acyl groups"/>
    <property type="evidence" value="ECO:0007669"/>
    <property type="project" value="InterPro"/>
</dbReference>
<organism evidence="2 3">
    <name type="scientific">Candidatus Brevifilum fermentans</name>
    <dbReference type="NCBI Taxonomy" id="1986204"/>
    <lineage>
        <taxon>Bacteria</taxon>
        <taxon>Bacillati</taxon>
        <taxon>Chloroflexota</taxon>
        <taxon>Anaerolineae</taxon>
        <taxon>Anaerolineales</taxon>
        <taxon>Anaerolineaceae</taxon>
        <taxon>Candidatus Brevifilum</taxon>
    </lineage>
</organism>
<sequence length="182" mass="21563">METTRVYLRALEPDDYLVSYKWRNDRELMNGTIGIPRFVSKETERKWVLKAIEEHETGKAIRLAICLKENHQHIGYIYLESIDHQNKSCVIGTLIGERKFQKQGLASEARYLIFKYAFFELGMNRVHARILSINEASRRSAEQFGYVYEGTLRKAIYRNGEFHDVLLFSMLRDEFLDKYNLR</sequence>
<proteinExistence type="predicted"/>
<dbReference type="Pfam" id="PF13302">
    <property type="entry name" value="Acetyltransf_3"/>
    <property type="match status" value="1"/>
</dbReference>
<feature type="domain" description="N-acetyltransferase" evidence="1">
    <location>
        <begin position="6"/>
        <end position="172"/>
    </location>
</feature>